<protein>
    <submittedName>
        <fullName evidence="2">Uncharacterized protein</fullName>
    </submittedName>
</protein>
<dbReference type="OrthoDB" id="439375at2759"/>
<name>A0A1Q9CUH3_SYMMI</name>
<feature type="compositionally biased region" description="Low complexity" evidence="1">
    <location>
        <begin position="250"/>
        <end position="259"/>
    </location>
</feature>
<keyword evidence="3" id="KW-1185">Reference proteome</keyword>
<feature type="region of interest" description="Disordered" evidence="1">
    <location>
        <begin position="208"/>
        <end position="232"/>
    </location>
</feature>
<sequence length="484" mass="53370">MADDANWQLFNLKCAKQEIGALFRHLNIPCKKETLHLDALWIKSFCSFVKMKDPVFLKLQRILDPDMPTPSRSMREDPSSPDADDEPAGGDDNEGEEEEDGFHDDEPEAGDDRPIDMPDDEPDSPVSPETEHPIADEPVAAEMPETSNPSSGSHACGNKEKMKGTLQRLSRLEELKVMMDEVRREIETRKLFLERPVLPEPAVDLVTPKKEPQDEVMARPVAAPSRTSHMKALKRSLAENAKRIREQKLSSAPAAASEPEAVDKVVKKDEGGTDVAAMAENADKGGEEEPIFTRRMQLELRPDPKKKTKAAKAKAKPADEAKIEPASADGAGKASKPKAAAKSKPGPKPGVKRAAKAKAIPRAEPIEEPKSKRRLLGRSSAPADMEPREVMDILHEPGNEAILDIVMQMVEAMKSKGEPPSIDKPAGMPQFNYWDLSKYWTRTSLGVIFKAPDKAQVYCGTFSAAKCGNMWVAIEAVFLLHYVF</sequence>
<feature type="compositionally biased region" description="Acidic residues" evidence="1">
    <location>
        <begin position="82"/>
        <end position="109"/>
    </location>
</feature>
<organism evidence="2 3">
    <name type="scientific">Symbiodinium microadriaticum</name>
    <name type="common">Dinoflagellate</name>
    <name type="synonym">Zooxanthella microadriatica</name>
    <dbReference type="NCBI Taxonomy" id="2951"/>
    <lineage>
        <taxon>Eukaryota</taxon>
        <taxon>Sar</taxon>
        <taxon>Alveolata</taxon>
        <taxon>Dinophyceae</taxon>
        <taxon>Suessiales</taxon>
        <taxon>Symbiodiniaceae</taxon>
        <taxon>Symbiodinium</taxon>
    </lineage>
</organism>
<evidence type="ECO:0000313" key="2">
    <source>
        <dbReference type="EMBL" id="OLP86582.1"/>
    </source>
</evidence>
<evidence type="ECO:0000256" key="1">
    <source>
        <dbReference type="SAM" id="MobiDB-lite"/>
    </source>
</evidence>
<reference evidence="2 3" key="1">
    <citation type="submission" date="2016-02" db="EMBL/GenBank/DDBJ databases">
        <title>Genome analysis of coral dinoflagellate symbionts highlights evolutionary adaptations to a symbiotic lifestyle.</title>
        <authorList>
            <person name="Aranda M."/>
            <person name="Li Y."/>
            <person name="Liew Y.J."/>
            <person name="Baumgarten S."/>
            <person name="Simakov O."/>
            <person name="Wilson M."/>
            <person name="Piel J."/>
            <person name="Ashoor H."/>
            <person name="Bougouffa S."/>
            <person name="Bajic V.B."/>
            <person name="Ryu T."/>
            <person name="Ravasi T."/>
            <person name="Bayer T."/>
            <person name="Micklem G."/>
            <person name="Kim H."/>
            <person name="Bhak J."/>
            <person name="Lajeunesse T.C."/>
            <person name="Voolstra C.R."/>
        </authorList>
    </citation>
    <scope>NUCLEOTIDE SEQUENCE [LARGE SCALE GENOMIC DNA]</scope>
    <source>
        <strain evidence="2 3">CCMP2467</strain>
    </source>
</reference>
<feature type="compositionally biased region" description="Basic and acidic residues" evidence="1">
    <location>
        <begin position="261"/>
        <end position="271"/>
    </location>
</feature>
<gene>
    <name evidence="2" type="ORF">AK812_SmicGene32294</name>
</gene>
<feature type="compositionally biased region" description="Basic and acidic residues" evidence="1">
    <location>
        <begin position="296"/>
        <end position="305"/>
    </location>
</feature>
<dbReference type="EMBL" id="LSRX01000909">
    <property type="protein sequence ID" value="OLP86582.1"/>
    <property type="molecule type" value="Genomic_DNA"/>
</dbReference>
<dbReference type="Proteomes" id="UP000186817">
    <property type="component" value="Unassembled WGS sequence"/>
</dbReference>
<dbReference type="AlphaFoldDB" id="A0A1Q9CUH3"/>
<evidence type="ECO:0000313" key="3">
    <source>
        <dbReference type="Proteomes" id="UP000186817"/>
    </source>
</evidence>
<feature type="compositionally biased region" description="Basic and acidic residues" evidence="1">
    <location>
        <begin position="208"/>
        <end position="217"/>
    </location>
</feature>
<feature type="compositionally biased region" description="Basic residues" evidence="1">
    <location>
        <begin position="306"/>
        <end position="315"/>
    </location>
</feature>
<comment type="caution">
    <text evidence="2">The sequence shown here is derived from an EMBL/GenBank/DDBJ whole genome shotgun (WGS) entry which is preliminary data.</text>
</comment>
<accession>A0A1Q9CUH3</accession>
<feature type="region of interest" description="Disordered" evidence="1">
    <location>
        <begin position="64"/>
        <end position="167"/>
    </location>
</feature>
<feature type="region of interest" description="Disordered" evidence="1">
    <location>
        <begin position="245"/>
        <end position="383"/>
    </location>
</feature>
<proteinExistence type="predicted"/>
<feature type="compositionally biased region" description="Low complexity" evidence="1">
    <location>
        <begin position="324"/>
        <end position="334"/>
    </location>
</feature>